<evidence type="ECO:0000256" key="1">
    <source>
        <dbReference type="SAM" id="MobiDB-lite"/>
    </source>
</evidence>
<dbReference type="EMBL" id="BKCJ010003423">
    <property type="protein sequence ID" value="GEU54996.1"/>
    <property type="molecule type" value="Genomic_DNA"/>
</dbReference>
<organism evidence="3">
    <name type="scientific">Tanacetum cinerariifolium</name>
    <name type="common">Dalmatian daisy</name>
    <name type="synonym">Chrysanthemum cinerariifolium</name>
    <dbReference type="NCBI Taxonomy" id="118510"/>
    <lineage>
        <taxon>Eukaryota</taxon>
        <taxon>Viridiplantae</taxon>
        <taxon>Streptophyta</taxon>
        <taxon>Embryophyta</taxon>
        <taxon>Tracheophyta</taxon>
        <taxon>Spermatophyta</taxon>
        <taxon>Magnoliopsida</taxon>
        <taxon>eudicotyledons</taxon>
        <taxon>Gunneridae</taxon>
        <taxon>Pentapetalae</taxon>
        <taxon>asterids</taxon>
        <taxon>campanulids</taxon>
        <taxon>Asterales</taxon>
        <taxon>Asteraceae</taxon>
        <taxon>Asteroideae</taxon>
        <taxon>Anthemideae</taxon>
        <taxon>Anthemidinae</taxon>
        <taxon>Tanacetum</taxon>
    </lineage>
</organism>
<evidence type="ECO:0000259" key="2">
    <source>
        <dbReference type="PROSITE" id="PS50994"/>
    </source>
</evidence>
<name>A0A6L2L0I9_TANCI</name>
<dbReference type="InterPro" id="IPR039537">
    <property type="entry name" value="Retrotran_Ty1/copia-like"/>
</dbReference>
<dbReference type="InterPro" id="IPR036397">
    <property type="entry name" value="RNaseH_sf"/>
</dbReference>
<dbReference type="Pfam" id="PF25597">
    <property type="entry name" value="SH3_retrovirus"/>
    <property type="match status" value="1"/>
</dbReference>
<dbReference type="GO" id="GO:0015074">
    <property type="term" value="P:DNA integration"/>
    <property type="evidence" value="ECO:0007669"/>
    <property type="project" value="InterPro"/>
</dbReference>
<dbReference type="InterPro" id="IPR057670">
    <property type="entry name" value="SH3_retrovirus"/>
</dbReference>
<dbReference type="InterPro" id="IPR001584">
    <property type="entry name" value="Integrase_cat-core"/>
</dbReference>
<protein>
    <recommendedName>
        <fullName evidence="2">Integrase catalytic domain-containing protein</fullName>
    </recommendedName>
</protein>
<dbReference type="GO" id="GO:0003676">
    <property type="term" value="F:nucleic acid binding"/>
    <property type="evidence" value="ECO:0007669"/>
    <property type="project" value="InterPro"/>
</dbReference>
<accession>A0A6L2L0I9</accession>
<feature type="domain" description="Integrase catalytic" evidence="2">
    <location>
        <begin position="449"/>
        <end position="545"/>
    </location>
</feature>
<dbReference type="CDD" id="cd09272">
    <property type="entry name" value="RNase_HI_RT_Ty1"/>
    <property type="match status" value="1"/>
</dbReference>
<dbReference type="SUPFAM" id="SSF53098">
    <property type="entry name" value="Ribonuclease H-like"/>
    <property type="match status" value="1"/>
</dbReference>
<feature type="region of interest" description="Disordered" evidence="1">
    <location>
        <begin position="306"/>
        <end position="369"/>
    </location>
</feature>
<dbReference type="PANTHER" id="PTHR42648">
    <property type="entry name" value="TRANSPOSASE, PUTATIVE-RELATED"/>
    <property type="match status" value="1"/>
</dbReference>
<dbReference type="AlphaFoldDB" id="A0A6L2L0I9"/>
<evidence type="ECO:0000313" key="3">
    <source>
        <dbReference type="EMBL" id="GEU54996.1"/>
    </source>
</evidence>
<dbReference type="InterPro" id="IPR012337">
    <property type="entry name" value="RNaseH-like_sf"/>
</dbReference>
<feature type="compositionally biased region" description="Polar residues" evidence="1">
    <location>
        <begin position="306"/>
        <end position="347"/>
    </location>
</feature>
<comment type="caution">
    <text evidence="3">The sequence shown here is derived from an EMBL/GenBank/DDBJ whole genome shotgun (WGS) entry which is preliminary data.</text>
</comment>
<proteinExistence type="predicted"/>
<sequence>MPFFRVFGALCYPINDSKDLGKLQPTADTGIFVGYAPSRKGYRIYNKRTRRIMETIHVQFDELTEPMAPVHLRSHSSNRPTKVEVPKELTKVSMVNTSLKKLKHHLASFDVIVKERTTAITITEGSWGFEHIKACFRDEINPLVKALKDLFNSFDQNLVDELSEVQNVFHQMEHAVEKHPLKNDLRKLKGKSLVDDVVTSHIIAPKMLKVDVEPLAPKLFNNRTAHSVYLRHTQEQAAILREVLEQGKLQNPLNNSLDLACKYTKRIQELLIIISQTCPCINSLSDKLVVVTPMAKAERVRFTEAVTSSGNTNTKTASSSNLVSNKPVFSSTRVKPSISASGSQRSGNTKKDKILRPPRSTQKNKVEAYPRTVKSSLKTKNYAVGNVTISRVYYVEGLGQNLFSVGQFCDSNLEIAVFQHTYFIRNLDGVDLLTKSQGNNLYTMYLRDMMAIDNGTEFFNQTLREYYEKVGISHETSVARSLQQNGVVERRNHTLIEAACTMLIYAKAPLFLWAEAVAIACYTKNRSIVRLRHDKTPYELLHDKLPDLLFFMYLVDSAIRLMIARTWASYNRKLTLDHPLENIIDELARPVSTRLQLHEQALFCYYDAFLTAVEPKTYKDDLTQSCWIEEMQEDLNEFERLGVWELARPTEKHLDAVKRIFGYLRGTVNQRLWYSKDSSIALTAFADADHAGCQDTRASCRPSYVKDPLPEHSTNSFSVLSVAVTSTKDEYIALSGCCAQVLWMRSQLTDYSLGFNKIPMYCDNKSAIALCCNNVQHSRSKHIDIRFHFISEQVENGVDPFICHKAITSVVSRQDAANFYQS</sequence>
<reference evidence="3" key="1">
    <citation type="journal article" date="2019" name="Sci. Rep.">
        <title>Draft genome of Tanacetum cinerariifolium, the natural source of mosquito coil.</title>
        <authorList>
            <person name="Yamashiro T."/>
            <person name="Shiraishi A."/>
            <person name="Satake H."/>
            <person name="Nakayama K."/>
        </authorList>
    </citation>
    <scope>NUCLEOTIDE SEQUENCE</scope>
</reference>
<dbReference type="PANTHER" id="PTHR42648:SF32">
    <property type="entry name" value="RIBONUCLEASE H-LIKE DOMAIN, GAG-PRE-INTEGRASE DOMAIN PROTEIN-RELATED"/>
    <property type="match status" value="1"/>
</dbReference>
<dbReference type="PROSITE" id="PS50994">
    <property type="entry name" value="INTEGRASE"/>
    <property type="match status" value="1"/>
</dbReference>
<dbReference type="Gene3D" id="3.30.420.10">
    <property type="entry name" value="Ribonuclease H-like superfamily/Ribonuclease H"/>
    <property type="match status" value="1"/>
</dbReference>
<gene>
    <name evidence="3" type="ORF">Tci_026974</name>
</gene>